<dbReference type="AlphaFoldDB" id="A0A7W3TS97"/>
<organism evidence="1 2">
    <name type="scientific">Limosilactobacillus albertensis</name>
    <dbReference type="NCBI Taxonomy" id="2759752"/>
    <lineage>
        <taxon>Bacteria</taxon>
        <taxon>Bacillati</taxon>
        <taxon>Bacillota</taxon>
        <taxon>Bacilli</taxon>
        <taxon>Lactobacillales</taxon>
        <taxon>Lactobacillaceae</taxon>
        <taxon>Limosilactobacillus</taxon>
    </lineage>
</organism>
<proteinExistence type="predicted"/>
<dbReference type="RefSeq" id="WP_182598479.1">
    <property type="nucleotide sequence ID" value="NZ_JACIVC010000061.1"/>
</dbReference>
<name>A0A7W3TS97_9LACO</name>
<keyword evidence="2" id="KW-1185">Reference proteome</keyword>
<sequence>MLRTAIDQKDQCKPWRAATDVESLWAMPCFWPSDCKVAAIALAKASVLQS</sequence>
<evidence type="ECO:0000313" key="2">
    <source>
        <dbReference type="Proteomes" id="UP000518316"/>
    </source>
</evidence>
<dbReference type="EMBL" id="JACIVC010000061">
    <property type="protein sequence ID" value="MBB1069967.1"/>
    <property type="molecule type" value="Genomic_DNA"/>
</dbReference>
<comment type="caution">
    <text evidence="1">The sequence shown here is derived from an EMBL/GenBank/DDBJ whole genome shotgun (WGS) entry which is preliminary data.</text>
</comment>
<accession>A0A7W3TS97</accession>
<gene>
    <name evidence="1" type="ORF">H5S40_07370</name>
</gene>
<dbReference type="Proteomes" id="UP000518316">
    <property type="component" value="Unassembled WGS sequence"/>
</dbReference>
<evidence type="ECO:0000313" key="1">
    <source>
        <dbReference type="EMBL" id="MBB1069967.1"/>
    </source>
</evidence>
<protein>
    <submittedName>
        <fullName evidence="1">Uncharacterized protein</fullName>
    </submittedName>
</protein>
<reference evidence="1 2" key="1">
    <citation type="submission" date="2020-07" db="EMBL/GenBank/DDBJ databases">
        <title>Description of Limosilactobacillus balticus sp. nov., Limosilactobacillus agrestis sp. nov., Limosilactobacillus albertensis sp. nov., Limosilactobacillus rudii sp. nov., Limosilactobacillus fastidiosus sp. nov., five novel Limosilactobacillus species isolated from the vertebrate gastrointestinal tract, and proposal of 6 subspecies of Limosilactobacillus reuteri adapted to the gastrointestinal tract of specific vertebrate hosts.</title>
        <authorList>
            <person name="Li F."/>
            <person name="Cheng C."/>
            <person name="Zheng J."/>
            <person name="Quevedo R.M."/>
            <person name="Li J."/>
            <person name="Roos S."/>
            <person name="Gaenzle M.G."/>
            <person name="Walter J."/>
        </authorList>
    </citation>
    <scope>NUCLEOTIDE SEQUENCE [LARGE SCALE GENOMIC DNA]</scope>
    <source>
        <strain evidence="1 2">RRLNB_1_1</strain>
    </source>
</reference>